<dbReference type="GO" id="GO:0005929">
    <property type="term" value="C:cilium"/>
    <property type="evidence" value="ECO:0007669"/>
    <property type="project" value="UniProtKB-ARBA"/>
</dbReference>
<evidence type="ECO:0000256" key="5">
    <source>
        <dbReference type="ARBA" id="ARBA00041562"/>
    </source>
</evidence>
<dbReference type="HOGENOM" id="CLU_096604_0_0_1"/>
<sequence>MFKAKVLVLGPCKSGKTTIANFLADATETSGASYHPTQGCRILEFENSVNVNGRSVNAEVELWDVSGDQKFESCWPAIAKDANGVVFVMNPDHPNHDKQLETWYSYFIAQQNLRNVHCVVFAHQRNPDSEHDSRSVTLADAMSSIAVVNTSIDEDGEAIRAEFSSFIGNLLTSMSDKSEQEELGILNNK</sequence>
<reference evidence="6 8" key="2">
    <citation type="journal article" date="2013" name="Nature">
        <title>Insights into bilaterian evolution from three spiralian genomes.</title>
        <authorList>
            <person name="Simakov O."/>
            <person name="Marletaz F."/>
            <person name="Cho S.J."/>
            <person name="Edsinger-Gonzales E."/>
            <person name="Havlak P."/>
            <person name="Hellsten U."/>
            <person name="Kuo D.H."/>
            <person name="Larsson T."/>
            <person name="Lv J."/>
            <person name="Arendt D."/>
            <person name="Savage R."/>
            <person name="Osoegawa K."/>
            <person name="de Jong P."/>
            <person name="Grimwood J."/>
            <person name="Chapman J.A."/>
            <person name="Shapiro H."/>
            <person name="Aerts A."/>
            <person name="Otillar R.P."/>
            <person name="Terry A.Y."/>
            <person name="Boore J.L."/>
            <person name="Grigoriev I.V."/>
            <person name="Lindberg D.R."/>
            <person name="Seaver E.C."/>
            <person name="Weisblat D.A."/>
            <person name="Putnam N.H."/>
            <person name="Rokhsar D.S."/>
        </authorList>
    </citation>
    <scope>NUCLEOTIDE SEQUENCE</scope>
    <source>
        <strain evidence="6 8">I ESC-2004</strain>
    </source>
</reference>
<dbReference type="EMBL" id="KB303737">
    <property type="protein sequence ID" value="ELU02828.1"/>
    <property type="molecule type" value="Genomic_DNA"/>
</dbReference>
<reference evidence="8" key="1">
    <citation type="submission" date="2012-12" db="EMBL/GenBank/DDBJ databases">
        <authorList>
            <person name="Hellsten U."/>
            <person name="Grimwood J."/>
            <person name="Chapman J.A."/>
            <person name="Shapiro H."/>
            <person name="Aerts A."/>
            <person name="Otillar R.P."/>
            <person name="Terry A.Y."/>
            <person name="Boore J.L."/>
            <person name="Simakov O."/>
            <person name="Marletaz F."/>
            <person name="Cho S.-J."/>
            <person name="Edsinger-Gonzales E."/>
            <person name="Havlak P."/>
            <person name="Kuo D.-H."/>
            <person name="Larsson T."/>
            <person name="Lv J."/>
            <person name="Arendt D."/>
            <person name="Savage R."/>
            <person name="Osoegawa K."/>
            <person name="de Jong P."/>
            <person name="Lindberg D.R."/>
            <person name="Seaver E.C."/>
            <person name="Weisblat D.A."/>
            <person name="Putnam N.H."/>
            <person name="Grigoriev I.V."/>
            <person name="Rokhsar D.S."/>
        </authorList>
    </citation>
    <scope>NUCLEOTIDE SEQUENCE</scope>
    <source>
        <strain evidence="8">I ESC-2004</strain>
    </source>
</reference>
<protein>
    <recommendedName>
        <fullName evidence="4">Intraflagellar transport protein 22 homolog</fullName>
    </recommendedName>
    <alternativeName>
        <fullName evidence="5">Rab-like protein 5</fullName>
    </alternativeName>
</protein>
<reference evidence="7" key="3">
    <citation type="submission" date="2015-06" db="UniProtKB">
        <authorList>
            <consortium name="EnsemblMetazoa"/>
        </authorList>
    </citation>
    <scope>IDENTIFICATION</scope>
</reference>
<keyword evidence="2" id="KW-0547">Nucleotide-binding</keyword>
<name>R7UG98_CAPTE</name>
<evidence type="ECO:0000313" key="7">
    <source>
        <dbReference type="EnsemblMetazoa" id="CapteP227591"/>
    </source>
</evidence>
<dbReference type="GO" id="GO:0030990">
    <property type="term" value="C:intraciliary transport particle"/>
    <property type="evidence" value="ECO:0007669"/>
    <property type="project" value="UniProtKB-ARBA"/>
</dbReference>
<proteinExistence type="inferred from homology"/>
<dbReference type="InterPro" id="IPR027417">
    <property type="entry name" value="P-loop_NTPase"/>
</dbReference>
<dbReference type="Pfam" id="PF08477">
    <property type="entry name" value="Roc"/>
    <property type="match status" value="1"/>
</dbReference>
<dbReference type="Proteomes" id="UP000014760">
    <property type="component" value="Unassembled WGS sequence"/>
</dbReference>
<accession>R7UG98</accession>
<comment type="similarity">
    <text evidence="1">Belongs to the small GTPase superfamily. Rab family.</text>
</comment>
<dbReference type="GO" id="GO:0005525">
    <property type="term" value="F:GTP binding"/>
    <property type="evidence" value="ECO:0007669"/>
    <property type="project" value="UniProtKB-KW"/>
</dbReference>
<dbReference type="EMBL" id="AMQN01008687">
    <property type="status" value="NOT_ANNOTATED_CDS"/>
    <property type="molecule type" value="Genomic_DNA"/>
</dbReference>
<dbReference type="EnsemblMetazoa" id="CapteT227591">
    <property type="protein sequence ID" value="CapteP227591"/>
    <property type="gene ID" value="CapteG227591"/>
</dbReference>
<dbReference type="FunFam" id="3.40.50.300:FF:001100">
    <property type="entry name" value="intraflagellar transport protein 22 homolog"/>
    <property type="match status" value="1"/>
</dbReference>
<organism evidence="6">
    <name type="scientific">Capitella teleta</name>
    <name type="common">Polychaete worm</name>
    <dbReference type="NCBI Taxonomy" id="283909"/>
    <lineage>
        <taxon>Eukaryota</taxon>
        <taxon>Metazoa</taxon>
        <taxon>Spiralia</taxon>
        <taxon>Lophotrochozoa</taxon>
        <taxon>Annelida</taxon>
        <taxon>Polychaeta</taxon>
        <taxon>Sedentaria</taxon>
        <taxon>Scolecida</taxon>
        <taxon>Capitellidae</taxon>
        <taxon>Capitella</taxon>
    </lineage>
</organism>
<dbReference type="SUPFAM" id="SSF52540">
    <property type="entry name" value="P-loop containing nucleoside triphosphate hydrolases"/>
    <property type="match status" value="1"/>
</dbReference>
<evidence type="ECO:0000313" key="6">
    <source>
        <dbReference type="EMBL" id="ELU02828.1"/>
    </source>
</evidence>
<evidence type="ECO:0000313" key="8">
    <source>
        <dbReference type="Proteomes" id="UP000014760"/>
    </source>
</evidence>
<keyword evidence="8" id="KW-1185">Reference proteome</keyword>
<dbReference type="PANTHER" id="PTHR24073">
    <property type="entry name" value="DRAB5-RELATED"/>
    <property type="match status" value="1"/>
</dbReference>
<dbReference type="STRING" id="283909.R7UG98"/>
<keyword evidence="3" id="KW-0342">GTP-binding</keyword>
<dbReference type="Gene3D" id="3.40.50.300">
    <property type="entry name" value="P-loop containing nucleotide triphosphate hydrolases"/>
    <property type="match status" value="1"/>
</dbReference>
<evidence type="ECO:0000256" key="3">
    <source>
        <dbReference type="ARBA" id="ARBA00023134"/>
    </source>
</evidence>
<evidence type="ECO:0000256" key="2">
    <source>
        <dbReference type="ARBA" id="ARBA00022741"/>
    </source>
</evidence>
<dbReference type="AlphaFoldDB" id="R7UG98"/>
<evidence type="ECO:0000256" key="1">
    <source>
        <dbReference type="ARBA" id="ARBA00006270"/>
    </source>
</evidence>
<dbReference type="OrthoDB" id="275177at2759"/>
<dbReference type="OMA" id="NERHDQE"/>
<evidence type="ECO:0000256" key="4">
    <source>
        <dbReference type="ARBA" id="ARBA00040799"/>
    </source>
</evidence>
<gene>
    <name evidence="6" type="ORF">CAPTEDRAFT_227591</name>
</gene>